<comment type="catalytic activity">
    <reaction evidence="4">
        <text>L-asparagine + H2O = L-aspartate + NH4(+)</text>
        <dbReference type="Rhea" id="RHEA:21016"/>
        <dbReference type="ChEBI" id="CHEBI:15377"/>
        <dbReference type="ChEBI" id="CHEBI:28938"/>
        <dbReference type="ChEBI" id="CHEBI:29991"/>
        <dbReference type="ChEBI" id="CHEBI:58048"/>
        <dbReference type="EC" id="3.5.1.1"/>
    </reaction>
</comment>
<dbReference type="PANTHER" id="PTHR10188:SF6">
    <property type="entry name" value="N(4)-(BETA-N-ACETYLGLUCOSAMINYL)-L-ASPARAGINASE"/>
    <property type="match status" value="1"/>
</dbReference>
<gene>
    <name evidence="8" type="ORF">SAMN05216559_1283</name>
</gene>
<feature type="site" description="Cleavage; by autolysis" evidence="7">
    <location>
        <begin position="190"/>
        <end position="191"/>
    </location>
</feature>
<proteinExistence type="predicted"/>
<feature type="binding site" evidence="6">
    <location>
        <begin position="240"/>
        <end position="243"/>
    </location>
    <ligand>
        <name>substrate</name>
    </ligand>
</feature>
<feature type="binding site" evidence="6">
    <location>
        <begin position="218"/>
        <end position="221"/>
    </location>
    <ligand>
        <name>substrate</name>
    </ligand>
</feature>
<evidence type="ECO:0000313" key="8">
    <source>
        <dbReference type="EMBL" id="SFR93375.1"/>
    </source>
</evidence>
<dbReference type="GO" id="GO:0005737">
    <property type="term" value="C:cytoplasm"/>
    <property type="evidence" value="ECO:0007669"/>
    <property type="project" value="TreeGrafter"/>
</dbReference>
<name>A0A1I6KQ54_9EURY</name>
<evidence type="ECO:0000256" key="3">
    <source>
        <dbReference type="ARBA" id="ARBA00044776"/>
    </source>
</evidence>
<dbReference type="Pfam" id="PF01112">
    <property type="entry name" value="Asparaginase_2"/>
    <property type="match status" value="1"/>
</dbReference>
<feature type="active site" description="Nucleophile" evidence="5">
    <location>
        <position position="191"/>
    </location>
</feature>
<dbReference type="AlphaFoldDB" id="A0A1I6KQ54"/>
<dbReference type="Gene3D" id="3.60.20.30">
    <property type="entry name" value="(Glycosyl)asparaginase"/>
    <property type="match status" value="1"/>
</dbReference>
<dbReference type="PANTHER" id="PTHR10188">
    <property type="entry name" value="L-ASPARAGINASE"/>
    <property type="match status" value="1"/>
</dbReference>
<dbReference type="STRING" id="767519.SAMN05216559_1283"/>
<organism evidence="8 9">
    <name type="scientific">Halomicrobium zhouii</name>
    <dbReference type="NCBI Taxonomy" id="767519"/>
    <lineage>
        <taxon>Archaea</taxon>
        <taxon>Methanobacteriati</taxon>
        <taxon>Methanobacteriota</taxon>
        <taxon>Stenosarchaea group</taxon>
        <taxon>Halobacteria</taxon>
        <taxon>Halobacteriales</taxon>
        <taxon>Haloarculaceae</taxon>
        <taxon>Halomicrobium</taxon>
    </lineage>
</organism>
<evidence type="ECO:0000256" key="7">
    <source>
        <dbReference type="PIRSR" id="PIRSR600246-3"/>
    </source>
</evidence>
<evidence type="ECO:0000256" key="4">
    <source>
        <dbReference type="ARBA" id="ARBA00049366"/>
    </source>
</evidence>
<dbReference type="EMBL" id="FOZK01000001">
    <property type="protein sequence ID" value="SFR93375.1"/>
    <property type="molecule type" value="Genomic_DNA"/>
</dbReference>
<dbReference type="EC" id="3.5.1.1" evidence="1"/>
<keyword evidence="9" id="KW-1185">Reference proteome</keyword>
<evidence type="ECO:0000313" key="9">
    <source>
        <dbReference type="Proteomes" id="UP000199062"/>
    </source>
</evidence>
<dbReference type="InterPro" id="IPR000246">
    <property type="entry name" value="Peptidase_T2"/>
</dbReference>
<reference evidence="8 9" key="1">
    <citation type="submission" date="2016-10" db="EMBL/GenBank/DDBJ databases">
        <authorList>
            <person name="de Groot N.N."/>
        </authorList>
    </citation>
    <scope>NUCLEOTIDE SEQUENCE [LARGE SCALE GENOMIC DNA]</scope>
    <source>
        <strain evidence="8 9">CGMCC 1.10457</strain>
    </source>
</reference>
<evidence type="ECO:0000256" key="1">
    <source>
        <dbReference type="ARBA" id="ARBA00012920"/>
    </source>
</evidence>
<evidence type="ECO:0000256" key="5">
    <source>
        <dbReference type="PIRSR" id="PIRSR600246-1"/>
    </source>
</evidence>
<accession>A0A1I6KQ54</accession>
<dbReference type="Proteomes" id="UP000199062">
    <property type="component" value="Unassembled WGS sequence"/>
</dbReference>
<dbReference type="GO" id="GO:0004067">
    <property type="term" value="F:asparaginase activity"/>
    <property type="evidence" value="ECO:0007669"/>
    <property type="project" value="UniProtKB-EC"/>
</dbReference>
<evidence type="ECO:0000256" key="2">
    <source>
        <dbReference type="ARBA" id="ARBA00030414"/>
    </source>
</evidence>
<protein>
    <recommendedName>
        <fullName evidence="3">Plant-type L-asparaginase</fullName>
        <ecNumber evidence="1">3.5.1.1</ecNumber>
    </recommendedName>
    <alternativeName>
        <fullName evidence="2">L-asparagine amidohydrolase</fullName>
    </alternativeName>
</protein>
<sequence length="309" mass="31711">MRPMCRARCSGTLGPATLTVVGPENERMHVIAHGGAGSVPDEPAMRQRSLATAVEEATRSDDPLEAACTAVRALEDDPRFNAGVGSVAQSDGTIRTDAGLMADDGTTGAACGMAGVANAVDVASVVATETPHVVLAGEPAVDLAAAFDVETDVDLWTDRTRERWDAADPPSGGLDETLPWVREQFGRGSDTVGAVATDGESLVAATSTGGRWFALAGRVGDVPQIGAGFYADDRGGASATGAGEAIARFGLARRAVDELERRSSHQAAEEVIEEFADATGERAGLVVVDHDGHAGSATNAASMQTAERP</sequence>
<evidence type="ECO:0000256" key="6">
    <source>
        <dbReference type="PIRSR" id="PIRSR600246-2"/>
    </source>
</evidence>
<dbReference type="InterPro" id="IPR029055">
    <property type="entry name" value="Ntn_hydrolases_N"/>
</dbReference>
<dbReference type="CDD" id="cd04703">
    <property type="entry name" value="Asparaginase_2_like_1"/>
    <property type="match status" value="1"/>
</dbReference>
<dbReference type="SUPFAM" id="SSF56235">
    <property type="entry name" value="N-terminal nucleophile aminohydrolases (Ntn hydrolases)"/>
    <property type="match status" value="1"/>
</dbReference>